<dbReference type="GO" id="GO:0033178">
    <property type="term" value="C:proton-transporting two-sector ATPase complex, catalytic domain"/>
    <property type="evidence" value="ECO:0007669"/>
    <property type="project" value="InterPro"/>
</dbReference>
<sequence>MLSNQEKLLEFQKSIDRQLKGQIEKIDSEVTQYKEAQKQKLQEEASADCERLVQKQAAKIRLDYTTKHSRRYSELKKQMLLRRDEYVTKVFGEVRERLLSFTASADYPQWLQRKLGSATEGYRFSHPRVYLREQDLGQKEKIEKLLPGCSVLPSGEITIGGFIIEDEGKSFIINESLDNTLQEQKEWFYSNSGLRLTQL</sequence>
<dbReference type="RefSeq" id="WP_079699750.1">
    <property type="nucleotide sequence ID" value="NZ_JADNAH010000056.1"/>
</dbReference>
<dbReference type="AlphaFoldDB" id="A0A9X8UJ49"/>
<evidence type="ECO:0000256" key="2">
    <source>
        <dbReference type="ARBA" id="ARBA00022448"/>
    </source>
</evidence>
<keyword evidence="3" id="KW-0406">Ion transport</keyword>
<gene>
    <name evidence="4" type="ORF">EDD78_10824</name>
</gene>
<keyword evidence="5" id="KW-1185">Reference proteome</keyword>
<protein>
    <submittedName>
        <fullName evidence="4">Vacuolar-type H+-ATPase subunit E/Vma4</fullName>
    </submittedName>
</protein>
<proteinExistence type="inferred from homology"/>
<organism evidence="4 5">
    <name type="scientific">Harryflintia acetispora</name>
    <dbReference type="NCBI Taxonomy" id="1849041"/>
    <lineage>
        <taxon>Bacteria</taxon>
        <taxon>Bacillati</taxon>
        <taxon>Bacillota</taxon>
        <taxon>Clostridia</taxon>
        <taxon>Eubacteriales</taxon>
        <taxon>Oscillospiraceae</taxon>
        <taxon>Harryflintia</taxon>
    </lineage>
</organism>
<dbReference type="InterPro" id="IPR038495">
    <property type="entry name" value="ATPase_E_C"/>
</dbReference>
<evidence type="ECO:0000256" key="1">
    <source>
        <dbReference type="ARBA" id="ARBA00005901"/>
    </source>
</evidence>
<dbReference type="OrthoDB" id="1862548at2"/>
<dbReference type="GO" id="GO:0046961">
    <property type="term" value="F:proton-transporting ATPase activity, rotational mechanism"/>
    <property type="evidence" value="ECO:0007669"/>
    <property type="project" value="InterPro"/>
</dbReference>
<accession>A0A9X8UJ49</accession>
<dbReference type="Gene3D" id="3.30.2320.30">
    <property type="entry name" value="ATP synthase, E subunit, C-terminal"/>
    <property type="match status" value="1"/>
</dbReference>
<comment type="caution">
    <text evidence="4">The sequence shown here is derived from an EMBL/GenBank/DDBJ whole genome shotgun (WGS) entry which is preliminary data.</text>
</comment>
<comment type="similarity">
    <text evidence="1">Belongs to the V-ATPase E subunit family.</text>
</comment>
<evidence type="ECO:0000313" key="4">
    <source>
        <dbReference type="EMBL" id="TCL42713.1"/>
    </source>
</evidence>
<keyword evidence="2" id="KW-0813">Transport</keyword>
<dbReference type="Proteomes" id="UP000294682">
    <property type="component" value="Unassembled WGS sequence"/>
</dbReference>
<dbReference type="SUPFAM" id="SSF160527">
    <property type="entry name" value="V-type ATPase subunit E-like"/>
    <property type="match status" value="1"/>
</dbReference>
<reference evidence="4 5" key="1">
    <citation type="submission" date="2019-03" db="EMBL/GenBank/DDBJ databases">
        <title>Genomic Encyclopedia of Type Strains, Phase IV (KMG-IV): sequencing the most valuable type-strain genomes for metagenomic binning, comparative biology and taxonomic classification.</title>
        <authorList>
            <person name="Goeker M."/>
        </authorList>
    </citation>
    <scope>NUCLEOTIDE SEQUENCE [LARGE SCALE GENOMIC DNA]</scope>
    <source>
        <strain evidence="4 5">DSM 100433</strain>
    </source>
</reference>
<dbReference type="InterPro" id="IPR002842">
    <property type="entry name" value="ATPase_V1_Esu"/>
</dbReference>
<dbReference type="EMBL" id="SLUK01000008">
    <property type="protein sequence ID" value="TCL42713.1"/>
    <property type="molecule type" value="Genomic_DNA"/>
</dbReference>
<name>A0A9X8UJ49_9FIRM</name>
<evidence type="ECO:0000256" key="3">
    <source>
        <dbReference type="ARBA" id="ARBA00023065"/>
    </source>
</evidence>
<dbReference type="Pfam" id="PF01991">
    <property type="entry name" value="vATP-synt_E"/>
    <property type="match status" value="1"/>
</dbReference>
<evidence type="ECO:0000313" key="5">
    <source>
        <dbReference type="Proteomes" id="UP000294682"/>
    </source>
</evidence>